<evidence type="ECO:0000313" key="2">
    <source>
        <dbReference type="Proteomes" id="UP001243717"/>
    </source>
</evidence>
<keyword evidence="2" id="KW-1185">Reference proteome</keyword>
<sequence>MNSDIQKYAEYLNNLSGNVLLGCDGFVDETYEIVEERKSLTEFTAIEHLKQFGELLVDRADGGVGVELVPKRRCEGGFGINSGRIAAILGLKPRLPGLYGKANIDPAFAEFEAICELHSLGDPALTIAIEFGDGKLLMTNLEAVSSLTWADFEQHFSQEQLKELFSDVDLLGLGYWSLTADFDGFFQGFMKQYETLTPPRRMFFDFADIKKKSSESFVKSLKLIESYNSKIPMTFSLNEHEVLELCSRIGIERPELNPATIGASLKIAREKIGFDELVVHTPEFAAASSAADGEAYAIQERQTNVIRSAGAGDSFNGGYMCASLGDLPIKERLVMANAATAFFVTHATGPTKEELIAQIEKASDK</sequence>
<dbReference type="Pfam" id="PF25270">
    <property type="entry name" value="Khk"/>
    <property type="match status" value="1"/>
</dbReference>
<dbReference type="PROSITE" id="PS51257">
    <property type="entry name" value="PROKAR_LIPOPROTEIN"/>
    <property type="match status" value="1"/>
</dbReference>
<proteinExistence type="predicted"/>
<name>A0ABU1AIU7_9BACT</name>
<dbReference type="Gene3D" id="3.40.1190.20">
    <property type="match status" value="1"/>
</dbReference>
<protein>
    <submittedName>
        <fullName evidence="1">PfkB family carbohydrate kinase</fullName>
    </submittedName>
</protein>
<gene>
    <name evidence="1" type="ORF">QEH59_08965</name>
</gene>
<reference evidence="1 2" key="1">
    <citation type="submission" date="2023-04" db="EMBL/GenBank/DDBJ databases">
        <title>A novel bacteria isolated from coastal sediment.</title>
        <authorList>
            <person name="Liu X.-J."/>
            <person name="Du Z.-J."/>
        </authorList>
    </citation>
    <scope>NUCLEOTIDE SEQUENCE [LARGE SCALE GENOMIC DNA]</scope>
    <source>
        <strain evidence="1 2">SDUM461004</strain>
    </source>
</reference>
<keyword evidence="1" id="KW-0418">Kinase</keyword>
<evidence type="ECO:0000313" key="1">
    <source>
        <dbReference type="EMBL" id="MDQ8194554.1"/>
    </source>
</evidence>
<dbReference type="RefSeq" id="WP_308985023.1">
    <property type="nucleotide sequence ID" value="NZ_JARXIC010000012.1"/>
</dbReference>
<keyword evidence="1" id="KW-0808">Transferase</keyword>
<comment type="caution">
    <text evidence="1">The sequence shown here is derived from an EMBL/GenBank/DDBJ whole genome shotgun (WGS) entry which is preliminary data.</text>
</comment>
<dbReference type="Proteomes" id="UP001243717">
    <property type="component" value="Unassembled WGS sequence"/>
</dbReference>
<dbReference type="InterPro" id="IPR029056">
    <property type="entry name" value="Ribokinase-like"/>
</dbReference>
<dbReference type="GO" id="GO:0016301">
    <property type="term" value="F:kinase activity"/>
    <property type="evidence" value="ECO:0007669"/>
    <property type="project" value="UniProtKB-KW"/>
</dbReference>
<dbReference type="InterPro" id="IPR057621">
    <property type="entry name" value="Khk_prokaryotic"/>
</dbReference>
<dbReference type="SUPFAM" id="SSF53613">
    <property type="entry name" value="Ribokinase-like"/>
    <property type="match status" value="1"/>
</dbReference>
<dbReference type="EMBL" id="JARXIC010000012">
    <property type="protein sequence ID" value="MDQ8194554.1"/>
    <property type="molecule type" value="Genomic_DNA"/>
</dbReference>
<organism evidence="1 2">
    <name type="scientific">Thalassobacterium sedimentorum</name>
    <dbReference type="NCBI Taxonomy" id="3041258"/>
    <lineage>
        <taxon>Bacteria</taxon>
        <taxon>Pseudomonadati</taxon>
        <taxon>Verrucomicrobiota</taxon>
        <taxon>Opitutia</taxon>
        <taxon>Puniceicoccales</taxon>
        <taxon>Coraliomargaritaceae</taxon>
        <taxon>Thalassobacterium</taxon>
    </lineage>
</organism>
<accession>A0ABU1AIU7</accession>